<dbReference type="Pfam" id="PF02836">
    <property type="entry name" value="Glyco_hydro_2_C"/>
    <property type="match status" value="1"/>
</dbReference>
<dbReference type="SUPFAM" id="SSF49303">
    <property type="entry name" value="beta-Galactosidase/glucuronidase domain"/>
    <property type="match status" value="3"/>
</dbReference>
<gene>
    <name evidence="8" type="ORF">E2605_10065</name>
</gene>
<evidence type="ECO:0000259" key="6">
    <source>
        <dbReference type="Pfam" id="PF18368"/>
    </source>
</evidence>
<dbReference type="OrthoDB" id="9801077at2"/>
<dbReference type="Proteomes" id="UP000297861">
    <property type="component" value="Unassembled WGS sequence"/>
</dbReference>
<comment type="similarity">
    <text evidence="1">Belongs to the glycosyl hydrolase 2 family.</text>
</comment>
<reference evidence="8 9" key="1">
    <citation type="submission" date="2019-03" db="EMBL/GenBank/DDBJ databases">
        <title>San Antonio Military Medical Center submission to MRSN (WRAIR), pending publication.</title>
        <authorList>
            <person name="Blyth D.M."/>
            <person name="Mccarthy S.L."/>
            <person name="Schall S.E."/>
            <person name="Stam J.A."/>
            <person name="Ong A.C."/>
            <person name="Mcgann P.T."/>
        </authorList>
    </citation>
    <scope>NUCLEOTIDE SEQUENCE [LARGE SCALE GENOMIC DNA]</scope>
    <source>
        <strain evidence="8 9">MRSN571793</strain>
    </source>
</reference>
<dbReference type="GO" id="GO:0004553">
    <property type="term" value="F:hydrolase activity, hydrolyzing O-glycosyl compounds"/>
    <property type="evidence" value="ECO:0007669"/>
    <property type="project" value="InterPro"/>
</dbReference>
<dbReference type="InterPro" id="IPR006103">
    <property type="entry name" value="Glyco_hydro_2_cat"/>
</dbReference>
<dbReference type="GO" id="GO:0005975">
    <property type="term" value="P:carbohydrate metabolic process"/>
    <property type="evidence" value="ECO:0007669"/>
    <property type="project" value="InterPro"/>
</dbReference>
<dbReference type="PANTHER" id="PTHR43536">
    <property type="entry name" value="MANNOSYLGLYCOPROTEIN ENDO-BETA-MANNOSIDASE"/>
    <property type="match status" value="1"/>
</dbReference>
<evidence type="ECO:0000313" key="8">
    <source>
        <dbReference type="EMBL" id="TFD96498.1"/>
    </source>
</evidence>
<dbReference type="Pfam" id="PF18368">
    <property type="entry name" value="Ig_GlcNase"/>
    <property type="match status" value="1"/>
</dbReference>
<dbReference type="InterPro" id="IPR017853">
    <property type="entry name" value="GH"/>
</dbReference>
<dbReference type="PANTHER" id="PTHR43536:SF1">
    <property type="entry name" value="MANNOSYLGLYCOPROTEIN ENDO-BETA-MANNOSIDASE"/>
    <property type="match status" value="1"/>
</dbReference>
<organism evidence="8 9">
    <name type="scientific">Dysgonomonas capnocytophagoides</name>
    <dbReference type="NCBI Taxonomy" id="45254"/>
    <lineage>
        <taxon>Bacteria</taxon>
        <taxon>Pseudomonadati</taxon>
        <taxon>Bacteroidota</taxon>
        <taxon>Bacteroidia</taxon>
        <taxon>Bacteroidales</taxon>
        <taxon>Dysgonomonadaceae</taxon>
        <taxon>Dysgonomonas</taxon>
    </lineage>
</organism>
<dbReference type="Gene3D" id="2.60.40.10">
    <property type="entry name" value="Immunoglobulins"/>
    <property type="match status" value="3"/>
</dbReference>
<dbReference type="Gene3D" id="2.60.120.260">
    <property type="entry name" value="Galactose-binding domain-like"/>
    <property type="match status" value="1"/>
</dbReference>
<dbReference type="InterPro" id="IPR043534">
    <property type="entry name" value="EBDG/EBM"/>
</dbReference>
<keyword evidence="3" id="KW-0326">Glycosidase</keyword>
<evidence type="ECO:0000313" key="9">
    <source>
        <dbReference type="Proteomes" id="UP000297861"/>
    </source>
</evidence>
<feature type="domain" description="Glycoside hydrolase family 2 immunoglobulin-like beta-sandwich" evidence="4">
    <location>
        <begin position="245"/>
        <end position="340"/>
    </location>
</feature>
<dbReference type="InterPro" id="IPR054593">
    <property type="entry name" value="Beta-mannosidase-like_N2"/>
</dbReference>
<dbReference type="SUPFAM" id="SSF49785">
    <property type="entry name" value="Galactose-binding domain-like"/>
    <property type="match status" value="1"/>
</dbReference>
<keyword evidence="9" id="KW-1185">Reference proteome</keyword>
<feature type="domain" description="Exo-beta-D-glucosaminidase Ig-fold" evidence="6">
    <location>
        <begin position="770"/>
        <end position="874"/>
    </location>
</feature>
<evidence type="ECO:0000259" key="7">
    <source>
        <dbReference type="Pfam" id="PF22666"/>
    </source>
</evidence>
<dbReference type="Pfam" id="PF00703">
    <property type="entry name" value="Glyco_hydro_2"/>
    <property type="match status" value="1"/>
</dbReference>
<dbReference type="InterPro" id="IPR013783">
    <property type="entry name" value="Ig-like_fold"/>
</dbReference>
<dbReference type="InterPro" id="IPR041351">
    <property type="entry name" value="Ig_GlcNase"/>
</dbReference>
<evidence type="ECO:0000259" key="5">
    <source>
        <dbReference type="Pfam" id="PF02836"/>
    </source>
</evidence>
<evidence type="ECO:0000256" key="1">
    <source>
        <dbReference type="ARBA" id="ARBA00007401"/>
    </source>
</evidence>
<name>A0A4Y8L362_9BACT</name>
<feature type="domain" description="Beta-mannosidase-like galactose-binding" evidence="7">
    <location>
        <begin position="50"/>
        <end position="213"/>
    </location>
</feature>
<comment type="caution">
    <text evidence="8">The sequence shown here is derived from an EMBL/GenBank/DDBJ whole genome shotgun (WGS) entry which is preliminary data.</text>
</comment>
<dbReference type="SUPFAM" id="SSF51445">
    <property type="entry name" value="(Trans)glycosidases"/>
    <property type="match status" value="1"/>
</dbReference>
<sequence>MNKRYILTILILSVIFALQAQNRYELDSGWKCLQASQTEDSGEKISVISYTTDKWKKAVVPGTVLTTQLENKEIPDPFYGMNNEKIPDIYDTGREYYTYWFIKNFEEKQPKGEEQVWLTFRGINYSCEIYLNGRKVNTELYEGMFLRKTFNITKLLAADEKNRLAVIVYPPDPVGKPNGGQGGDGRIAKNVSHQYVAGWDWIQPIRDRNTGIWDKVYIEKTGRVNLLNPHIITVVPEKRIPCEEQQHAVLKVSTELENTSNKQISGTLRYTLGQDIISRNVTISPNASAEIQLPDFTMENPKLWWPSGYGEQSLYNLNIEFIEDGKTTASDSEKLIFGVREISRKWNTVTRSQEIYVNGQRIFIKGGNWIISDAMLRFTDERYDAEIRYHRDMNLNLIRIWGGALTERPEFYQACDKYGLLVIQDFWFSGDCNGRWLDPLKAEDQWTRRKYPDNHPLVLESAKDMIKMIRNHPSLAMWCGGNEIMPPEDILIPLRDSILPQLDGTRWFIDYSNSDEWSYNFLGGNGDGPYTIQPIVSFWEKQTWPFNSEVGSVGVGDYESLGRFLPEENRIAPQYNPNAKFREDVDPVWTYHTYSGVGYENFIEPYGKPKDIRDFAMKAQLVNYDQYRALIEGFSSHMWEWYTGTIIWKTQNPWTSMRGQMYDYYLDPNASLFGLRKGSEPLHIMCNPVTGRVMIVNNNFKAYNDLMIIAKAYDINGKETLLTQEIAYINASDAKKTIILKEPLDKITKEKGGFLYLQLLDKNKHTLSENFYWYPDSQKKYTGLNEMRKADLGISARFLSESKIEVSLSNSINSPVAFFNRISLIDSKTGKRILPAFYNDNYVSVIPGGTKTIIIDYNPRNNEKPQIEVRGWNTNLSTVSISN</sequence>
<accession>A0A4Y8L362</accession>
<feature type="domain" description="Glycoside hydrolase family 2 catalytic" evidence="5">
    <location>
        <begin position="352"/>
        <end position="506"/>
    </location>
</feature>
<dbReference type="STRING" id="1121485.GCA_000426485_01881"/>
<dbReference type="InterPro" id="IPR036156">
    <property type="entry name" value="Beta-gal/glucu_dom_sf"/>
</dbReference>
<dbReference type="Pfam" id="PF22666">
    <property type="entry name" value="Glyco_hydro_2_N2"/>
    <property type="match status" value="1"/>
</dbReference>
<evidence type="ECO:0000256" key="3">
    <source>
        <dbReference type="ARBA" id="ARBA00023295"/>
    </source>
</evidence>
<dbReference type="AlphaFoldDB" id="A0A4Y8L362"/>
<keyword evidence="2 8" id="KW-0378">Hydrolase</keyword>
<proteinExistence type="inferred from homology"/>
<evidence type="ECO:0000259" key="4">
    <source>
        <dbReference type="Pfam" id="PF00703"/>
    </source>
</evidence>
<evidence type="ECO:0000256" key="2">
    <source>
        <dbReference type="ARBA" id="ARBA00022801"/>
    </source>
</evidence>
<dbReference type="InterPro" id="IPR008979">
    <property type="entry name" value="Galactose-bd-like_sf"/>
</dbReference>
<dbReference type="RefSeq" id="WP_134436361.1">
    <property type="nucleotide sequence ID" value="NZ_SOML01000005.1"/>
</dbReference>
<protein>
    <submittedName>
        <fullName evidence="8">Glycosyl hydrolase</fullName>
    </submittedName>
</protein>
<dbReference type="Gene3D" id="3.20.20.80">
    <property type="entry name" value="Glycosidases"/>
    <property type="match status" value="1"/>
</dbReference>
<dbReference type="InterPro" id="IPR006102">
    <property type="entry name" value="Ig-like_GH2"/>
</dbReference>
<dbReference type="EMBL" id="SOML01000005">
    <property type="protein sequence ID" value="TFD96498.1"/>
    <property type="molecule type" value="Genomic_DNA"/>
</dbReference>